<feature type="region of interest" description="Disordered" evidence="1">
    <location>
        <begin position="67"/>
        <end position="129"/>
    </location>
</feature>
<organism evidence="3 4">
    <name type="scientific">Basidiobolus ranarum</name>
    <dbReference type="NCBI Taxonomy" id="34480"/>
    <lineage>
        <taxon>Eukaryota</taxon>
        <taxon>Fungi</taxon>
        <taxon>Fungi incertae sedis</taxon>
        <taxon>Zoopagomycota</taxon>
        <taxon>Entomophthoromycotina</taxon>
        <taxon>Basidiobolomycetes</taxon>
        <taxon>Basidiobolales</taxon>
        <taxon>Basidiobolaceae</taxon>
        <taxon>Basidiobolus</taxon>
    </lineage>
</organism>
<keyword evidence="4" id="KW-1185">Reference proteome</keyword>
<protein>
    <recommendedName>
        <fullName evidence="2">SUZ domain-containing protein</fullName>
    </recommendedName>
</protein>
<dbReference type="EMBL" id="JASJQH010000198">
    <property type="protein sequence ID" value="KAK9766025.1"/>
    <property type="molecule type" value="Genomic_DNA"/>
</dbReference>
<feature type="compositionally biased region" description="Acidic residues" evidence="1">
    <location>
        <begin position="1"/>
        <end position="16"/>
    </location>
</feature>
<evidence type="ECO:0000259" key="2">
    <source>
        <dbReference type="PROSITE" id="PS51673"/>
    </source>
</evidence>
<feature type="compositionally biased region" description="Basic and acidic residues" evidence="1">
    <location>
        <begin position="86"/>
        <end position="99"/>
    </location>
</feature>
<dbReference type="PROSITE" id="PS51673">
    <property type="entry name" value="SUZ"/>
    <property type="match status" value="1"/>
</dbReference>
<evidence type="ECO:0000313" key="4">
    <source>
        <dbReference type="Proteomes" id="UP001479436"/>
    </source>
</evidence>
<comment type="caution">
    <text evidence="3">The sequence shown here is derived from an EMBL/GenBank/DDBJ whole genome shotgun (WGS) entry which is preliminary data.</text>
</comment>
<feature type="region of interest" description="Disordered" evidence="1">
    <location>
        <begin position="1"/>
        <end position="25"/>
    </location>
</feature>
<gene>
    <name evidence="3" type="ORF">K7432_005194</name>
</gene>
<name>A0ABR2WWZ2_9FUNG</name>
<reference evidence="3 4" key="1">
    <citation type="submission" date="2023-04" db="EMBL/GenBank/DDBJ databases">
        <title>Genome of Basidiobolus ranarum AG-B5.</title>
        <authorList>
            <person name="Stajich J.E."/>
            <person name="Carter-House D."/>
            <person name="Gryganskyi A."/>
        </authorList>
    </citation>
    <scope>NUCLEOTIDE SEQUENCE [LARGE SCALE GENOMIC DNA]</scope>
    <source>
        <strain evidence="3 4">AG-B5</strain>
    </source>
</reference>
<proteinExistence type="predicted"/>
<accession>A0ABR2WWZ2</accession>
<feature type="domain" description="SUZ" evidence="2">
    <location>
        <begin position="38"/>
        <end position="107"/>
    </location>
</feature>
<evidence type="ECO:0000313" key="3">
    <source>
        <dbReference type="EMBL" id="KAK9766025.1"/>
    </source>
</evidence>
<dbReference type="PANTHER" id="PTHR31796">
    <property type="entry name" value="SUZ DOMAIN-CONTAINING PROTEIN 1"/>
    <property type="match status" value="1"/>
</dbReference>
<dbReference type="PANTHER" id="PTHR31796:SF2">
    <property type="entry name" value="SUZ DOMAIN-CONTAINING PROTEIN 1"/>
    <property type="match status" value="1"/>
</dbReference>
<dbReference type="Pfam" id="PF12752">
    <property type="entry name" value="SUZ"/>
    <property type="match status" value="1"/>
</dbReference>
<sequence>MSEEPWDDWEAAEDAGFEPKPIVNEEDEEKINHELWKKANSYGPIEVVRNDDLRTGYVEPVKILRRTNKDRLPKKDPNDSANARNKTIEERKAEYEAARMKIFGSEKGSNNSATLTSSSTTNSNQILKK</sequence>
<dbReference type="InterPro" id="IPR039228">
    <property type="entry name" value="SZRD1"/>
</dbReference>
<evidence type="ECO:0000256" key="1">
    <source>
        <dbReference type="SAM" id="MobiDB-lite"/>
    </source>
</evidence>
<dbReference type="InterPro" id="IPR024771">
    <property type="entry name" value="SUZ"/>
</dbReference>
<feature type="compositionally biased region" description="Basic and acidic residues" evidence="1">
    <location>
        <begin position="67"/>
        <end position="78"/>
    </location>
</feature>
<feature type="compositionally biased region" description="Low complexity" evidence="1">
    <location>
        <begin position="109"/>
        <end position="129"/>
    </location>
</feature>
<dbReference type="Proteomes" id="UP001479436">
    <property type="component" value="Unassembled WGS sequence"/>
</dbReference>